<feature type="domain" description="Mutator-like transposase" evidence="3">
    <location>
        <begin position="20"/>
        <end position="342"/>
    </location>
</feature>
<feature type="compositionally biased region" description="Basic and acidic residues" evidence="1">
    <location>
        <begin position="1619"/>
        <end position="1643"/>
    </location>
</feature>
<protein>
    <recommendedName>
        <fullName evidence="6">PiggyBac transposable element-derived protein domain-containing protein</fullName>
    </recommendedName>
</protein>
<keyword evidence="5" id="KW-1185">Reference proteome</keyword>
<evidence type="ECO:0000259" key="2">
    <source>
        <dbReference type="Pfam" id="PF13843"/>
    </source>
</evidence>
<evidence type="ECO:0000259" key="3">
    <source>
        <dbReference type="Pfam" id="PF20700"/>
    </source>
</evidence>
<evidence type="ECO:0000256" key="1">
    <source>
        <dbReference type="SAM" id="MobiDB-lite"/>
    </source>
</evidence>
<dbReference type="Proteomes" id="UP000466442">
    <property type="component" value="Unassembled WGS sequence"/>
</dbReference>
<dbReference type="Pfam" id="PF20700">
    <property type="entry name" value="Mutator"/>
    <property type="match status" value="1"/>
</dbReference>
<feature type="region of interest" description="Disordered" evidence="1">
    <location>
        <begin position="1468"/>
        <end position="1544"/>
    </location>
</feature>
<name>A0A8S9XN97_APOLU</name>
<feature type="compositionally biased region" description="Polar residues" evidence="1">
    <location>
        <begin position="1517"/>
        <end position="1527"/>
    </location>
</feature>
<comment type="caution">
    <text evidence="4">The sequence shown here is derived from an EMBL/GenBank/DDBJ whole genome shotgun (WGS) entry which is preliminary data.</text>
</comment>
<proteinExistence type="predicted"/>
<organism evidence="4 5">
    <name type="scientific">Apolygus lucorum</name>
    <name type="common">Small green plant bug</name>
    <name type="synonym">Lygocoris lucorum</name>
    <dbReference type="NCBI Taxonomy" id="248454"/>
    <lineage>
        <taxon>Eukaryota</taxon>
        <taxon>Metazoa</taxon>
        <taxon>Ecdysozoa</taxon>
        <taxon>Arthropoda</taxon>
        <taxon>Hexapoda</taxon>
        <taxon>Insecta</taxon>
        <taxon>Pterygota</taxon>
        <taxon>Neoptera</taxon>
        <taxon>Paraneoptera</taxon>
        <taxon>Hemiptera</taxon>
        <taxon>Heteroptera</taxon>
        <taxon>Panheteroptera</taxon>
        <taxon>Cimicomorpha</taxon>
        <taxon>Miridae</taxon>
        <taxon>Mirini</taxon>
        <taxon>Apolygus</taxon>
    </lineage>
</organism>
<reference evidence="4" key="1">
    <citation type="journal article" date="2021" name="Mol. Ecol. Resour.">
        <title>Apolygus lucorum genome provides insights into omnivorousness and mesophyll feeding.</title>
        <authorList>
            <person name="Liu Y."/>
            <person name="Liu H."/>
            <person name="Wang H."/>
            <person name="Huang T."/>
            <person name="Liu B."/>
            <person name="Yang B."/>
            <person name="Yin L."/>
            <person name="Li B."/>
            <person name="Zhang Y."/>
            <person name="Zhang S."/>
            <person name="Jiang F."/>
            <person name="Zhang X."/>
            <person name="Ren Y."/>
            <person name="Wang B."/>
            <person name="Wang S."/>
            <person name="Lu Y."/>
            <person name="Wu K."/>
            <person name="Fan W."/>
            <person name="Wang G."/>
        </authorList>
    </citation>
    <scope>NUCLEOTIDE SEQUENCE</scope>
    <source>
        <strain evidence="4">12Hb</strain>
    </source>
</reference>
<dbReference type="InterPro" id="IPR049012">
    <property type="entry name" value="Mutator_transp_dom"/>
</dbReference>
<dbReference type="EMBL" id="WIXP02000006">
    <property type="protein sequence ID" value="KAF6210069.1"/>
    <property type="molecule type" value="Genomic_DNA"/>
</dbReference>
<feature type="domain" description="PiggyBac transposable element-derived protein" evidence="2">
    <location>
        <begin position="376"/>
        <end position="439"/>
    </location>
</feature>
<sequence length="1657" mass="186315">MTHHQKLFLLRRAPGTFSVSSRIGLAAKMILSCSKCGELKTIVNSTKVSYSNPEGKEFKCYAINLRLVHAMRNIGKGQTGTNIVCALMNLPPPVTKPRSYEAFLRNASEEAANLSMKAAVEEAIHDHGSRDLTVTFDGSWQKRGHTSLNGIMTAISGKNKKVIDIEVMSKFCHCKGRLKNVHTTDCTANYIGVSGGMEVAGVKAIYERSQKYGVRYTKYLGDGDSKAFASIQKQNPYGSEISLEKLECIGHVQKRMGSRLRNLKKKMGNKKLDDGKPLGGRNRLTDQVIDKIQNFYGLAIRRKCLSSVSEMKQAIWGSYLHLLSTNTKPCHEFCPKDEDTWCKYQKCQKKGEIYDHEKHTHLPVSIMQPAGPFLVSNKPSEVVMRMAEPLFGTGRNITADNWFTDLDLVDELKKKKLSYVGTVRKNKRQLPPSFRTVAQFMKCRDNVKTKKKEIAILKRARMSTGGGKPPTTPPSTEEGVELEALVTNVTDIEIPGSIDSDTVQLTGVGNHPIYMTIGADGSLLENDNEGTEEELALATLLAEEEAESVLPTPNVLSDPAEPEEQLQPDSVIVQHPYNIGDFVVVLYRKLKPEVIQSGFRACGLFPLNSDAVDYSMRISERRTKIEGGIADLDKETNPPRIKDYLVAKRGGVFVFTAGLEKVESFLSTFNENKSVEDEEKPLFDLWKTWHMKTGHIDSTSPPPADEPHNVERESLCSSLILESQHNDERGCDDFDIMNLPVDVLNDWEINNTDYNLSTSFENPHDGSNRETNIVCVKVIDRSDVAEGVMPLPISAVSPLSLRRAGDDCSKVLGGLCPWMTRPGSEKLMLAFKSTRPGSSEYGLLRDFSPELSAAKHQEAVISAIKRYNDVPELSRGFETRFGLPVNEVIRLCHPPYTSRLGTREPYVNRQFSLVSLIVETGCTMIEAESDLANHEYLTDRALDLIDEMNKTEKAIKKQVKRKALPPLPEHQDEKFATLPRKDMVKFNREKDRREATAAFAGIEPSPNMKNGVYNKLVSVNHPNIDTPPTHEYNDATRHEMKEQRRRKYDTHDEVCCDASVGEWADRCIVTSQVALKNTAQDNDDLFVRSSLLQFMDIDPEIDGEAIPRDPSTRQVKQRKPANNLSQRGDTIANAICGSTRRIFRFFAKTKGGKIWKHKVASDLVELWKKTPLTPTKDMTTLKIEQAMAIVKLYANVYSEEMEKRERRKDGVPEHETEGQEAMGMHLERAVTFATTMVSTSSDALRSSRVCVFCLYAQSAGVSPKFMDSVAASIEQHGGSLEAQARAHNKQMHSTNGNTERYDKISALKAASWDLPIREIDPNHEQTPQYLSFIANQEVYHYLGDANQPVTMVDNSGTVHDLIGDGEEVLRLYQGNMSRSLPSNSSETLFSIPQDTLLSQLMISPELVAMNKGGEKKILSNMNKIMNQIHDKYKQWTVYHDKEDYTPRIGEEGVTPVCESDVIPDAVLTEDNEDEKYPQPLSRFSPFSAFAIGNRDTDKPRKERKRKDKKQTAKEKGTPSQTKPVTRSQKAKDDQNSRSGTPLNFHEILDSMKTLLEDMGIEDVSKMDGEQQKEAQEQFGHLYHRGNYIGYIQQKLTGVTSYTTKKKTDKRIHNTPHNGHSSEDYADRCTKAERSKQRGSRRDDQTEDNAEYYRRISI</sequence>
<feature type="region of interest" description="Disordered" evidence="1">
    <location>
        <begin position="1605"/>
        <end position="1657"/>
    </location>
</feature>
<gene>
    <name evidence="4" type="ORF">GE061_015825</name>
</gene>
<evidence type="ECO:0000313" key="5">
    <source>
        <dbReference type="Proteomes" id="UP000466442"/>
    </source>
</evidence>
<evidence type="ECO:0008006" key="6">
    <source>
        <dbReference type="Google" id="ProtNLM"/>
    </source>
</evidence>
<dbReference type="InterPro" id="IPR029526">
    <property type="entry name" value="PGBD"/>
</dbReference>
<accession>A0A8S9XN97</accession>
<evidence type="ECO:0000313" key="4">
    <source>
        <dbReference type="EMBL" id="KAF6210069.1"/>
    </source>
</evidence>
<dbReference type="OrthoDB" id="6627407at2759"/>
<dbReference type="Pfam" id="PF13843">
    <property type="entry name" value="DDE_Tnp_1_7"/>
    <property type="match status" value="1"/>
</dbReference>